<dbReference type="AlphaFoldDB" id="A0A1I8G807"/>
<proteinExistence type="predicted"/>
<evidence type="ECO:0000256" key="5">
    <source>
        <dbReference type="SAM" id="MobiDB-lite"/>
    </source>
</evidence>
<feature type="compositionally biased region" description="Acidic residues" evidence="5">
    <location>
        <begin position="219"/>
        <end position="243"/>
    </location>
</feature>
<dbReference type="SUPFAM" id="SSF57850">
    <property type="entry name" value="RING/U-box"/>
    <property type="match status" value="1"/>
</dbReference>
<evidence type="ECO:0000256" key="1">
    <source>
        <dbReference type="ARBA" id="ARBA00022723"/>
    </source>
</evidence>
<feature type="compositionally biased region" description="Polar residues" evidence="5">
    <location>
        <begin position="138"/>
        <end position="154"/>
    </location>
</feature>
<protein>
    <submittedName>
        <fullName evidence="8">RING-type domain-containing protein</fullName>
    </submittedName>
</protein>
<dbReference type="CDD" id="cd16449">
    <property type="entry name" value="RING-HC"/>
    <property type="match status" value="1"/>
</dbReference>
<organism evidence="7 8">
    <name type="scientific">Macrostomum lignano</name>
    <dbReference type="NCBI Taxonomy" id="282301"/>
    <lineage>
        <taxon>Eukaryota</taxon>
        <taxon>Metazoa</taxon>
        <taxon>Spiralia</taxon>
        <taxon>Lophotrochozoa</taxon>
        <taxon>Platyhelminthes</taxon>
        <taxon>Rhabditophora</taxon>
        <taxon>Macrostomorpha</taxon>
        <taxon>Macrostomida</taxon>
        <taxon>Macrostomidae</taxon>
        <taxon>Macrostomum</taxon>
    </lineage>
</organism>
<dbReference type="InterPro" id="IPR047153">
    <property type="entry name" value="TRIM45/56/19-like"/>
</dbReference>
<dbReference type="PANTHER" id="PTHR25462">
    <property type="entry name" value="BONUS, ISOFORM C-RELATED"/>
    <property type="match status" value="1"/>
</dbReference>
<evidence type="ECO:0000256" key="4">
    <source>
        <dbReference type="PROSITE-ProRule" id="PRU00175"/>
    </source>
</evidence>
<dbReference type="PROSITE" id="PS50089">
    <property type="entry name" value="ZF_RING_2"/>
    <property type="match status" value="1"/>
</dbReference>
<feature type="region of interest" description="Disordered" evidence="5">
    <location>
        <begin position="213"/>
        <end position="257"/>
    </location>
</feature>
<dbReference type="InterPro" id="IPR017907">
    <property type="entry name" value="Znf_RING_CS"/>
</dbReference>
<dbReference type="SUPFAM" id="SSF50952">
    <property type="entry name" value="Soluble quinoprotein glucose dehydrogenase"/>
    <property type="match status" value="1"/>
</dbReference>
<dbReference type="GO" id="GO:0005654">
    <property type="term" value="C:nucleoplasm"/>
    <property type="evidence" value="ECO:0007669"/>
    <property type="project" value="TreeGrafter"/>
</dbReference>
<dbReference type="PANTHER" id="PTHR25462:SF296">
    <property type="entry name" value="MEIOTIC P26, ISOFORM F"/>
    <property type="match status" value="1"/>
</dbReference>
<evidence type="ECO:0000313" key="8">
    <source>
        <dbReference type="WBParaSite" id="maker-uti_cns_0001084-snap-gene-0.3-mRNA-1"/>
    </source>
</evidence>
<dbReference type="InterPro" id="IPR001841">
    <property type="entry name" value="Znf_RING"/>
</dbReference>
<dbReference type="Proteomes" id="UP000095280">
    <property type="component" value="Unplaced"/>
</dbReference>
<feature type="domain" description="RING-type" evidence="6">
    <location>
        <begin position="61"/>
        <end position="104"/>
    </location>
</feature>
<evidence type="ECO:0000256" key="3">
    <source>
        <dbReference type="ARBA" id="ARBA00022833"/>
    </source>
</evidence>
<evidence type="ECO:0000256" key="2">
    <source>
        <dbReference type="ARBA" id="ARBA00022771"/>
    </source>
</evidence>
<keyword evidence="2 4" id="KW-0863">Zinc-finger</keyword>
<evidence type="ECO:0000259" key="6">
    <source>
        <dbReference type="PROSITE" id="PS50089"/>
    </source>
</evidence>
<dbReference type="Gene3D" id="3.30.40.10">
    <property type="entry name" value="Zinc/RING finger domain, C3HC4 (zinc finger)"/>
    <property type="match status" value="1"/>
</dbReference>
<name>A0A1I8G807_9PLAT</name>
<dbReference type="Pfam" id="PF13445">
    <property type="entry name" value="zf-RING_UBOX"/>
    <property type="match status" value="1"/>
</dbReference>
<dbReference type="InterPro" id="IPR027370">
    <property type="entry name" value="Znf-RING_euk"/>
</dbReference>
<keyword evidence="7" id="KW-1185">Reference proteome</keyword>
<keyword evidence="3" id="KW-0862">Zinc</keyword>
<evidence type="ECO:0000313" key="7">
    <source>
        <dbReference type="Proteomes" id="UP000095280"/>
    </source>
</evidence>
<dbReference type="SMART" id="SM00184">
    <property type="entry name" value="RING"/>
    <property type="match status" value="1"/>
</dbReference>
<feature type="compositionally biased region" description="Low complexity" evidence="5">
    <location>
        <begin position="244"/>
        <end position="257"/>
    </location>
</feature>
<dbReference type="InterPro" id="IPR013083">
    <property type="entry name" value="Znf_RING/FYVE/PHD"/>
</dbReference>
<dbReference type="GO" id="GO:0061630">
    <property type="term" value="F:ubiquitin protein ligase activity"/>
    <property type="evidence" value="ECO:0007669"/>
    <property type="project" value="TreeGrafter"/>
</dbReference>
<dbReference type="WBParaSite" id="maker-uti_cns_0001084-snap-gene-0.3-mRNA-1">
    <property type="protein sequence ID" value="maker-uti_cns_0001084-snap-gene-0.3-mRNA-1"/>
    <property type="gene ID" value="maker-uti_cns_0001084-snap-gene-0.3"/>
</dbReference>
<feature type="region of interest" description="Disordered" evidence="5">
    <location>
        <begin position="138"/>
        <end position="160"/>
    </location>
</feature>
<reference evidence="8" key="1">
    <citation type="submission" date="2016-11" db="UniProtKB">
        <authorList>
            <consortium name="WormBaseParasite"/>
        </authorList>
    </citation>
    <scope>IDENTIFICATION</scope>
</reference>
<accession>A0A1I8G807</accession>
<dbReference type="InterPro" id="IPR011041">
    <property type="entry name" value="Quinoprot_gluc/sorb_DH_b-prop"/>
</dbReference>
<sequence length="586" mass="65000">LAIWSCKQCTFDSPPYICECIRTIKRKTKGDANWQATVKAQLSPSDSAFSSIESLAEMAICPVHCGRLSCPKLLPCGHVFCLSCLDKWSQRQSAGHTIECPMCRRTVARPQAGAAGLPTARAHQAILDYLVSHAARHQQSLSRKPQATQTQQSMNKRKRSLEMRQDLMTQLSEDFLRLSEEAGPESAPAFDVAELANVRDNINRLLRRLEETHSGETVVTEEIESDIDSESADEENEDEEEDAAGAPTAETAAAADTFSATQREMHRLSRYRMREMSLANPAELAAEGFAYAGQIRQEPNGRGRRAAPVVVLLTEASRQLLVAPRPDSRGRIRPLPLNIDWQMRDSTAWNPRQMRLVSMQVTRGAIYLSGWSCCRSFLAIVNPETGDVLCCYARDEPTETAAAESFGGFHVEPAEAGGGVVAAQPGKRRVEFFGDDLQPTGHWLVFARLKPRFVAWARQAGTLWVSCPDECLVLAVNDRTGVFRKLSTGDIFQSPPSQLVAAAASNGECRVVLTDSEQGRLFWIRKRRKYIFLQRLQLSRDLPTITGLSAAEDGQLLVTARDRVFCMKPSRSATASRQMSLRCELL</sequence>
<keyword evidence="1" id="KW-0479">Metal-binding</keyword>
<dbReference type="GO" id="GO:0008270">
    <property type="term" value="F:zinc ion binding"/>
    <property type="evidence" value="ECO:0007669"/>
    <property type="project" value="UniProtKB-KW"/>
</dbReference>
<dbReference type="PROSITE" id="PS00518">
    <property type="entry name" value="ZF_RING_1"/>
    <property type="match status" value="1"/>
</dbReference>